<dbReference type="InterPro" id="IPR052917">
    <property type="entry name" value="Stress-Dev_Protein"/>
</dbReference>
<dbReference type="InterPro" id="IPR011576">
    <property type="entry name" value="Pyridox_Oxase_N"/>
</dbReference>
<name>A0A1I4H1W3_9FIRM</name>
<protein>
    <submittedName>
        <fullName evidence="2">Uncharacterized protein, pyridoxamine 5'-phosphate oxidase (PNPOx-like) family</fullName>
    </submittedName>
</protein>
<dbReference type="Proteomes" id="UP000199520">
    <property type="component" value="Unassembled WGS sequence"/>
</dbReference>
<dbReference type="SUPFAM" id="SSF50475">
    <property type="entry name" value="FMN-binding split barrel"/>
    <property type="match status" value="1"/>
</dbReference>
<dbReference type="STRING" id="1123291.SAMN04490355_100262"/>
<organism evidence="2 3">
    <name type="scientific">Pelosinus propionicus DSM 13327</name>
    <dbReference type="NCBI Taxonomy" id="1123291"/>
    <lineage>
        <taxon>Bacteria</taxon>
        <taxon>Bacillati</taxon>
        <taxon>Bacillota</taxon>
        <taxon>Negativicutes</taxon>
        <taxon>Selenomonadales</taxon>
        <taxon>Sporomusaceae</taxon>
        <taxon>Pelosinus</taxon>
    </lineage>
</organism>
<dbReference type="PANTHER" id="PTHR34818:SF1">
    <property type="entry name" value="PROTEIN BLI-3"/>
    <property type="match status" value="1"/>
</dbReference>
<accession>A0A1I4H1W3</accession>
<dbReference type="RefSeq" id="WP_245754759.1">
    <property type="nucleotide sequence ID" value="NZ_FOTS01000002.1"/>
</dbReference>
<dbReference type="InterPro" id="IPR012349">
    <property type="entry name" value="Split_barrel_FMN-bd"/>
</dbReference>
<dbReference type="Gene3D" id="2.30.110.10">
    <property type="entry name" value="Electron Transport, Fmn-binding Protein, Chain A"/>
    <property type="match status" value="1"/>
</dbReference>
<evidence type="ECO:0000313" key="3">
    <source>
        <dbReference type="Proteomes" id="UP000199520"/>
    </source>
</evidence>
<evidence type="ECO:0000313" key="2">
    <source>
        <dbReference type="EMBL" id="SFL35406.1"/>
    </source>
</evidence>
<evidence type="ECO:0000259" key="1">
    <source>
        <dbReference type="Pfam" id="PF01243"/>
    </source>
</evidence>
<reference evidence="3" key="1">
    <citation type="submission" date="2016-10" db="EMBL/GenBank/DDBJ databases">
        <authorList>
            <person name="Varghese N."/>
            <person name="Submissions S."/>
        </authorList>
    </citation>
    <scope>NUCLEOTIDE SEQUENCE [LARGE SCALE GENOMIC DNA]</scope>
    <source>
        <strain evidence="3">DSM 13327</strain>
    </source>
</reference>
<gene>
    <name evidence="2" type="ORF">SAMN04490355_100262</name>
</gene>
<dbReference type="EMBL" id="FOTS01000002">
    <property type="protein sequence ID" value="SFL35406.1"/>
    <property type="molecule type" value="Genomic_DNA"/>
</dbReference>
<dbReference type="AlphaFoldDB" id="A0A1I4H1W3"/>
<keyword evidence="3" id="KW-1185">Reference proteome</keyword>
<proteinExistence type="predicted"/>
<sequence length="132" mass="15133">MMDEVLKFLKDNPTFYLASIDGNIPKVRPFGFVMNYEGKLHFDTSNQKDVYKQLKANPHFEVSTTSQSGEWLRLSGKAVFNTNKQSKQAALNSAPFLSQIYSVDDAIFELFYIEEAEATFRTMNGDSKTVRW</sequence>
<feature type="domain" description="Pyridoxamine 5'-phosphate oxidase N-terminal" evidence="1">
    <location>
        <begin position="1"/>
        <end position="101"/>
    </location>
</feature>
<dbReference type="Pfam" id="PF01243">
    <property type="entry name" value="PNPOx_N"/>
    <property type="match status" value="1"/>
</dbReference>
<dbReference type="PANTHER" id="PTHR34818">
    <property type="entry name" value="PROTEIN BLI-3"/>
    <property type="match status" value="1"/>
</dbReference>